<evidence type="ECO:0000256" key="6">
    <source>
        <dbReference type="PIRSR" id="PIRSR000106-2"/>
    </source>
</evidence>
<dbReference type="InterPro" id="IPR012301">
    <property type="entry name" value="Malic_N_dom"/>
</dbReference>
<dbReference type="GO" id="GO:0004470">
    <property type="term" value="F:malic enzyme activity"/>
    <property type="evidence" value="ECO:0007669"/>
    <property type="project" value="InterPro"/>
</dbReference>
<evidence type="ECO:0000256" key="2">
    <source>
        <dbReference type="ARBA" id="ARBA00008785"/>
    </source>
</evidence>
<organism evidence="10 11">
    <name type="scientific">Megasphaera hutchinsoni</name>
    <dbReference type="NCBI Taxonomy" id="1588748"/>
    <lineage>
        <taxon>Bacteria</taxon>
        <taxon>Bacillati</taxon>
        <taxon>Bacillota</taxon>
        <taxon>Negativicutes</taxon>
        <taxon>Veillonellales</taxon>
        <taxon>Veillonellaceae</taxon>
        <taxon>Megasphaera</taxon>
    </lineage>
</organism>
<dbReference type="STRING" id="1588748.HMPREF3182_01092"/>
<dbReference type="InterPro" id="IPR015884">
    <property type="entry name" value="Malic_enzyme_CS"/>
</dbReference>
<dbReference type="InterPro" id="IPR046346">
    <property type="entry name" value="Aminoacid_DH-like_N_sf"/>
</dbReference>
<dbReference type="GO" id="GO:0051287">
    <property type="term" value="F:NAD binding"/>
    <property type="evidence" value="ECO:0007669"/>
    <property type="project" value="InterPro"/>
</dbReference>
<dbReference type="InterPro" id="IPR001891">
    <property type="entry name" value="Malic_OxRdtase"/>
</dbReference>
<feature type="binding site" evidence="7">
    <location>
        <position position="172"/>
    </location>
    <ligand>
        <name>a divalent metal cation</name>
        <dbReference type="ChEBI" id="CHEBI:60240"/>
    </ligand>
</feature>
<dbReference type="CDD" id="cd05311">
    <property type="entry name" value="NAD_bind_2_malic_enz"/>
    <property type="match status" value="1"/>
</dbReference>
<evidence type="ECO:0000259" key="9">
    <source>
        <dbReference type="SMART" id="SM01274"/>
    </source>
</evidence>
<proteinExistence type="inferred from homology"/>
<dbReference type="InterPro" id="IPR012302">
    <property type="entry name" value="Malic_NAD-bd"/>
</dbReference>
<dbReference type="PATRIC" id="fig|1588748.3.peg.1050"/>
<feature type="domain" description="Malic enzyme N-terminal" evidence="9">
    <location>
        <begin position="28"/>
        <end position="161"/>
    </location>
</feature>
<evidence type="ECO:0000256" key="1">
    <source>
        <dbReference type="ARBA" id="ARBA00001936"/>
    </source>
</evidence>
<feature type="binding site" evidence="7">
    <location>
        <position position="146"/>
    </location>
    <ligand>
        <name>a divalent metal cation</name>
        <dbReference type="ChEBI" id="CHEBI:60240"/>
    </ligand>
</feature>
<dbReference type="PANTHER" id="PTHR43237">
    <property type="entry name" value="NADP-DEPENDENT MALIC ENZYME"/>
    <property type="match status" value="1"/>
</dbReference>
<feature type="active site" description="Proton donor" evidence="5">
    <location>
        <position position="49"/>
    </location>
</feature>
<dbReference type="PROSITE" id="PS00331">
    <property type="entry name" value="MALIC_ENZYMES"/>
    <property type="match status" value="1"/>
</dbReference>
<evidence type="ECO:0000256" key="4">
    <source>
        <dbReference type="ARBA" id="ARBA00023002"/>
    </source>
</evidence>
<comment type="caution">
    <text evidence="10">The sequence shown here is derived from an EMBL/GenBank/DDBJ whole genome shotgun (WGS) entry which is preliminary data.</text>
</comment>
<evidence type="ECO:0000313" key="10">
    <source>
        <dbReference type="EMBL" id="KXB90668.1"/>
    </source>
</evidence>
<keyword evidence="4" id="KW-0560">Oxidoreductase</keyword>
<feature type="active site" description="Proton acceptor" evidence="5">
    <location>
        <position position="104"/>
    </location>
</feature>
<evidence type="ECO:0000256" key="3">
    <source>
        <dbReference type="ARBA" id="ARBA00022723"/>
    </source>
</evidence>
<keyword evidence="11" id="KW-1185">Reference proteome</keyword>
<comment type="cofactor">
    <cofactor evidence="1">
        <name>Mn(2+)</name>
        <dbReference type="ChEBI" id="CHEBI:29035"/>
    </cofactor>
</comment>
<dbReference type="InterPro" id="IPR051674">
    <property type="entry name" value="Malate_Decarboxylase"/>
</dbReference>
<dbReference type="InterPro" id="IPR036291">
    <property type="entry name" value="NAD(P)-bd_dom_sf"/>
</dbReference>
<feature type="binding site" evidence="6">
    <location>
        <position position="85"/>
    </location>
    <ligand>
        <name>(S)-malate</name>
        <dbReference type="ChEBI" id="CHEBI:15589"/>
    </ligand>
</feature>
<dbReference type="Proteomes" id="UP000070160">
    <property type="component" value="Unassembled WGS sequence"/>
</dbReference>
<comment type="cofactor">
    <cofactor evidence="7">
        <name>Mg(2+)</name>
        <dbReference type="ChEBI" id="CHEBI:18420"/>
    </cofactor>
    <cofactor evidence="7">
        <name>Mn(2+)</name>
        <dbReference type="ChEBI" id="CHEBI:29035"/>
    </cofactor>
    <text evidence="7">Divalent metal cations. Prefers magnesium or manganese.</text>
</comment>
<feature type="binding site" evidence="7">
    <location>
        <position position="147"/>
    </location>
    <ligand>
        <name>a divalent metal cation</name>
        <dbReference type="ChEBI" id="CHEBI:60240"/>
    </ligand>
</feature>
<dbReference type="GO" id="GO:0016616">
    <property type="term" value="F:oxidoreductase activity, acting on the CH-OH group of donors, NAD or NADP as acceptor"/>
    <property type="evidence" value="ECO:0007669"/>
    <property type="project" value="InterPro"/>
</dbReference>
<protein>
    <submittedName>
        <fullName evidence="10">NAD-dependent malic enzyme</fullName>
    </submittedName>
</protein>
<keyword evidence="3 7" id="KW-0479">Metal-binding</keyword>
<dbReference type="Pfam" id="PF00390">
    <property type="entry name" value="malic"/>
    <property type="match status" value="1"/>
</dbReference>
<dbReference type="AlphaFoldDB" id="A0A134CEL2"/>
<feature type="binding site" evidence="6">
    <location>
        <position position="328"/>
    </location>
    <ligand>
        <name>(S)-malate</name>
        <dbReference type="ChEBI" id="CHEBI:15589"/>
    </ligand>
</feature>
<evidence type="ECO:0000313" key="11">
    <source>
        <dbReference type="Proteomes" id="UP000070160"/>
    </source>
</evidence>
<feature type="domain" description="Malic enzyme NAD-binding" evidence="8">
    <location>
        <begin position="173"/>
        <end position="396"/>
    </location>
</feature>
<dbReference type="Pfam" id="PF03949">
    <property type="entry name" value="Malic_M"/>
    <property type="match status" value="1"/>
</dbReference>
<dbReference type="GO" id="GO:0046872">
    <property type="term" value="F:metal ion binding"/>
    <property type="evidence" value="ECO:0007669"/>
    <property type="project" value="UniProtKB-KW"/>
</dbReference>
<reference evidence="11" key="1">
    <citation type="submission" date="2016-01" db="EMBL/GenBank/DDBJ databases">
        <authorList>
            <person name="Mitreva M."/>
            <person name="Pepin K.H."/>
            <person name="Mihindukulasuriya K.A."/>
            <person name="Fulton R."/>
            <person name="Fronick C."/>
            <person name="O'Laughlin M."/>
            <person name="Miner T."/>
            <person name="Herter B."/>
            <person name="Rosa B.A."/>
            <person name="Cordes M."/>
            <person name="Tomlinson C."/>
            <person name="Wollam A."/>
            <person name="Palsikar V.B."/>
            <person name="Mardis E.R."/>
            <person name="Wilson R.K."/>
        </authorList>
    </citation>
    <scope>NUCLEOTIDE SEQUENCE [LARGE SCALE GENOMIC DNA]</scope>
    <source>
        <strain evidence="11">KA00182</strain>
    </source>
</reference>
<dbReference type="SUPFAM" id="SSF51735">
    <property type="entry name" value="NAD(P)-binding Rossmann-fold domains"/>
    <property type="match status" value="1"/>
</dbReference>
<accession>A0A134CEL2</accession>
<dbReference type="SMART" id="SM01274">
    <property type="entry name" value="malic"/>
    <property type="match status" value="1"/>
</dbReference>
<evidence type="ECO:0000256" key="5">
    <source>
        <dbReference type="PIRSR" id="PIRSR000106-1"/>
    </source>
</evidence>
<dbReference type="SUPFAM" id="SSF53223">
    <property type="entry name" value="Aminoacid dehydrogenase-like, N-terminal domain"/>
    <property type="match status" value="1"/>
</dbReference>
<evidence type="ECO:0000256" key="7">
    <source>
        <dbReference type="PIRSR" id="PIRSR000106-3"/>
    </source>
</evidence>
<sequence length="427" mass="46014">MFYVCSTNIEVKIMTFYEKAMQIRTKNKGILEIVPRVNIHNHDDLSVLYTPGVAEPCRKIAVNPDASFELTGRGSTIAVISDGTRVLGLGDIGAEAAMPVMEGKALLFKLFGGINAVPLCLNTKDPEEFIRTVKLLEPSFAGINLEDISSPKCYEIENRLKAEMTIPVFHDDQHGTAIVALAGVLGACRYTKRTIQEAHIVVNGAGAAGASITKLLLLEGATNITLVDKDGILYENMPGLHAMQKVLSQKTNPINRHGSLEDALVGADILIGASAPGIFTPKRIHLMNHHAIVFALANPIPEITYAEGKKAGATIVGTGRSDAPNQINNLMAFPGIFRGALAVRATQINEEMKLAAAHAIASLISDNTLRSDYIIPDSFDLRVAPAVAAAVAQKAIETNVARQTKDPHDIYQEAAQEIANLRQRFIL</sequence>
<dbReference type="InterPro" id="IPR045213">
    <property type="entry name" value="Malic_NAD-bd_bact_type"/>
</dbReference>
<dbReference type="PANTHER" id="PTHR43237:SF4">
    <property type="entry name" value="NADP-DEPENDENT MALIC ENZYME"/>
    <property type="match status" value="1"/>
</dbReference>
<name>A0A134CEL2_9FIRM</name>
<dbReference type="PIRSF" id="PIRSF000106">
    <property type="entry name" value="ME"/>
    <property type="match status" value="1"/>
</dbReference>
<evidence type="ECO:0000259" key="8">
    <source>
        <dbReference type="SMART" id="SM00919"/>
    </source>
</evidence>
<dbReference type="EMBL" id="LSDT01000044">
    <property type="protein sequence ID" value="KXB90668.1"/>
    <property type="molecule type" value="Genomic_DNA"/>
</dbReference>
<dbReference type="Gene3D" id="3.40.50.720">
    <property type="entry name" value="NAD(P)-binding Rossmann-like Domain"/>
    <property type="match status" value="1"/>
</dbReference>
<comment type="similarity">
    <text evidence="2">Belongs to the malic enzymes family.</text>
</comment>
<feature type="binding site" evidence="6">
    <location>
        <position position="298"/>
    </location>
    <ligand>
        <name>(S)-malate</name>
        <dbReference type="ChEBI" id="CHEBI:15589"/>
    </ligand>
</feature>
<gene>
    <name evidence="10" type="ORF">HMPREF3182_01092</name>
</gene>
<dbReference type="Gene3D" id="3.40.50.10380">
    <property type="entry name" value="Malic enzyme, N-terminal domain"/>
    <property type="match status" value="1"/>
</dbReference>
<dbReference type="SMART" id="SM00919">
    <property type="entry name" value="Malic_M"/>
    <property type="match status" value="1"/>
</dbReference>
<dbReference type="InterPro" id="IPR037062">
    <property type="entry name" value="Malic_N_dom_sf"/>
</dbReference>